<dbReference type="EMBL" id="CP041040">
    <property type="protein sequence ID" value="QDE36684.1"/>
    <property type="molecule type" value="Genomic_DNA"/>
</dbReference>
<evidence type="ECO:0000256" key="1">
    <source>
        <dbReference type="SAM" id="MobiDB-lite"/>
    </source>
</evidence>
<dbReference type="InterPro" id="IPR036913">
    <property type="entry name" value="YegP-like_sf"/>
</dbReference>
<dbReference type="SUPFAM" id="SSF160113">
    <property type="entry name" value="YegP-like"/>
    <property type="match status" value="2"/>
</dbReference>
<evidence type="ECO:0000313" key="3">
    <source>
        <dbReference type="Proteomes" id="UP000316125"/>
    </source>
</evidence>
<dbReference type="Gene3D" id="2.30.29.80">
    <property type="match status" value="1"/>
</dbReference>
<accession>A0A4Y5YV04</accession>
<protein>
    <recommendedName>
        <fullName evidence="4">DUF1508 domain-containing protein</fullName>
    </recommendedName>
</protein>
<evidence type="ECO:0008006" key="4">
    <source>
        <dbReference type="Google" id="ProtNLM"/>
    </source>
</evidence>
<gene>
    <name evidence="2" type="ORF">FIV50_14900</name>
</gene>
<dbReference type="OrthoDB" id="3784557at2"/>
<dbReference type="Proteomes" id="UP000316125">
    <property type="component" value="Chromosome"/>
</dbReference>
<organism evidence="2 3">
    <name type="scientific">Microbacterium foliorum</name>
    <dbReference type="NCBI Taxonomy" id="104336"/>
    <lineage>
        <taxon>Bacteria</taxon>
        <taxon>Bacillati</taxon>
        <taxon>Actinomycetota</taxon>
        <taxon>Actinomycetes</taxon>
        <taxon>Micrococcales</taxon>
        <taxon>Microbacteriaceae</taxon>
        <taxon>Microbacterium</taxon>
    </lineage>
</organism>
<name>A0A4Y5YV04_9MICO</name>
<proteinExistence type="predicted"/>
<feature type="region of interest" description="Disordered" evidence="1">
    <location>
        <begin position="80"/>
        <end position="105"/>
    </location>
</feature>
<dbReference type="AlphaFoldDB" id="A0A4Y5YV04"/>
<reference evidence="2 3" key="1">
    <citation type="submission" date="2019-06" db="EMBL/GenBank/DDBJ databases">
        <title>Complete genome of Microbacterium foliorum M2.</title>
        <authorList>
            <person name="Cao G."/>
        </authorList>
    </citation>
    <scope>NUCLEOTIDE SEQUENCE [LARGE SCALE GENOMIC DNA]</scope>
    <source>
        <strain evidence="2 3">M2</strain>
    </source>
</reference>
<evidence type="ECO:0000313" key="2">
    <source>
        <dbReference type="EMBL" id="QDE36684.1"/>
    </source>
</evidence>
<sequence length="105" mass="11425">MYFSVGESTTGNPSWWLYGDNDQQVAWAGEKFDSPYNAQRAALAFKAGAVAARFEVYPDAGNHYRWRAWRGSDKVAASGESFASQSNAQRAADNVRQNAGLASGI</sequence>